<name>A0A5N6W970_9EURO</name>
<evidence type="ECO:0000313" key="1">
    <source>
        <dbReference type="EMBL" id="KAE8317405.1"/>
    </source>
</evidence>
<keyword evidence="2" id="KW-1185">Reference proteome</keyword>
<dbReference type="Proteomes" id="UP000325433">
    <property type="component" value="Unassembled WGS sequence"/>
</dbReference>
<organism evidence="1 2">
    <name type="scientific">Aspergillus transmontanensis</name>
    <dbReference type="NCBI Taxonomy" id="1034304"/>
    <lineage>
        <taxon>Eukaryota</taxon>
        <taxon>Fungi</taxon>
        <taxon>Dikarya</taxon>
        <taxon>Ascomycota</taxon>
        <taxon>Pezizomycotina</taxon>
        <taxon>Eurotiomycetes</taxon>
        <taxon>Eurotiomycetidae</taxon>
        <taxon>Eurotiales</taxon>
        <taxon>Aspergillaceae</taxon>
        <taxon>Aspergillus</taxon>
        <taxon>Aspergillus subgen. Circumdati</taxon>
    </lineage>
</organism>
<dbReference type="EMBL" id="ML738302">
    <property type="protein sequence ID" value="KAE8317405.1"/>
    <property type="molecule type" value="Genomic_DNA"/>
</dbReference>
<sequence length="158" mass="17461">MSPDIMKKCATDRDCPPAEYCRSAGCSKNPGTFASLKVRNNTAEELAIEDATAGIPVVNTDDEKGKFRPCTVRTDSACTHDAKVTKKLMTSGMWQKTVLANLKERTEGPVHGSGNASQKEDVYVAFAIHVELFEIWKAIRYFNRVHSLEKLVVGVNVR</sequence>
<accession>A0A5N6W970</accession>
<protein>
    <submittedName>
        <fullName evidence="1">Uncharacterized protein</fullName>
    </submittedName>
</protein>
<proteinExistence type="predicted"/>
<gene>
    <name evidence="1" type="ORF">BDV41DRAFT_573094</name>
</gene>
<dbReference type="AlphaFoldDB" id="A0A5N6W970"/>
<reference evidence="2" key="1">
    <citation type="submission" date="2019-04" db="EMBL/GenBank/DDBJ databases">
        <title>Friends and foes A comparative genomics studyof 23 Aspergillus species from section Flavi.</title>
        <authorList>
            <consortium name="DOE Joint Genome Institute"/>
            <person name="Kjaerbolling I."/>
            <person name="Vesth T."/>
            <person name="Frisvad J.C."/>
            <person name="Nybo J.L."/>
            <person name="Theobald S."/>
            <person name="Kildgaard S."/>
            <person name="Isbrandt T."/>
            <person name="Kuo A."/>
            <person name="Sato A."/>
            <person name="Lyhne E.K."/>
            <person name="Kogle M.E."/>
            <person name="Wiebenga A."/>
            <person name="Kun R.S."/>
            <person name="Lubbers R.J."/>
            <person name="Makela M.R."/>
            <person name="Barry K."/>
            <person name="Chovatia M."/>
            <person name="Clum A."/>
            <person name="Daum C."/>
            <person name="Haridas S."/>
            <person name="He G."/>
            <person name="LaButti K."/>
            <person name="Lipzen A."/>
            <person name="Mondo S."/>
            <person name="Riley R."/>
            <person name="Salamov A."/>
            <person name="Simmons B.A."/>
            <person name="Magnuson J.K."/>
            <person name="Henrissat B."/>
            <person name="Mortensen U.H."/>
            <person name="Larsen T.O."/>
            <person name="Devries R.P."/>
            <person name="Grigoriev I.V."/>
            <person name="Machida M."/>
            <person name="Baker S.E."/>
            <person name="Andersen M.R."/>
        </authorList>
    </citation>
    <scope>NUCLEOTIDE SEQUENCE [LARGE SCALE GENOMIC DNA]</scope>
    <source>
        <strain evidence="2">CBS 130015</strain>
    </source>
</reference>
<evidence type="ECO:0000313" key="2">
    <source>
        <dbReference type="Proteomes" id="UP000325433"/>
    </source>
</evidence>